<dbReference type="EMBL" id="PCXQ01000006">
    <property type="protein sequence ID" value="PJE50568.1"/>
    <property type="molecule type" value="Genomic_DNA"/>
</dbReference>
<name>A0A2J0Q6S5_9BACT</name>
<accession>A0A2J0Q6S5</accession>
<organism evidence="1 2">
    <name type="scientific">Candidatus Yanofskybacteria bacterium CG10_big_fil_rev_8_21_14_0_10_36_16</name>
    <dbReference type="NCBI Taxonomy" id="1975096"/>
    <lineage>
        <taxon>Bacteria</taxon>
        <taxon>Candidatus Yanofskyibacteriota</taxon>
    </lineage>
</organism>
<evidence type="ECO:0000313" key="2">
    <source>
        <dbReference type="Proteomes" id="UP000228496"/>
    </source>
</evidence>
<protein>
    <submittedName>
        <fullName evidence="1">Uncharacterized protein</fullName>
    </submittedName>
</protein>
<dbReference type="AlphaFoldDB" id="A0A2J0Q6S5"/>
<dbReference type="Proteomes" id="UP000228496">
    <property type="component" value="Unassembled WGS sequence"/>
</dbReference>
<sequence>DDFNHGVEVRFQDTKRFSFGVGWNRFNSYQKPPLELGWEIAESRAYMSEKHVMVLGGKVPHQYLARIVEQDSSSTDSLVGSVYYNCLKKGKLRPFIGVGFGANFVKEIFNRSIHDVPEDQVELVRLMGIVP</sequence>
<gene>
    <name evidence="1" type="ORF">COV29_04140</name>
</gene>
<comment type="caution">
    <text evidence="1">The sequence shown here is derived from an EMBL/GenBank/DDBJ whole genome shotgun (WGS) entry which is preliminary data.</text>
</comment>
<feature type="non-terminal residue" evidence="1">
    <location>
        <position position="1"/>
    </location>
</feature>
<feature type="non-terminal residue" evidence="1">
    <location>
        <position position="131"/>
    </location>
</feature>
<evidence type="ECO:0000313" key="1">
    <source>
        <dbReference type="EMBL" id="PJE50568.1"/>
    </source>
</evidence>
<proteinExistence type="predicted"/>
<reference evidence="1 2" key="1">
    <citation type="submission" date="2017-09" db="EMBL/GenBank/DDBJ databases">
        <title>Depth-based differentiation of microbial function through sediment-hosted aquifers and enrichment of novel symbionts in the deep terrestrial subsurface.</title>
        <authorList>
            <person name="Probst A.J."/>
            <person name="Ladd B."/>
            <person name="Jarett J.K."/>
            <person name="Geller-Mcgrath D.E."/>
            <person name="Sieber C.M."/>
            <person name="Emerson J.B."/>
            <person name="Anantharaman K."/>
            <person name="Thomas B.C."/>
            <person name="Malmstrom R."/>
            <person name="Stieglmeier M."/>
            <person name="Klingl A."/>
            <person name="Woyke T."/>
            <person name="Ryan C.M."/>
            <person name="Banfield J.F."/>
        </authorList>
    </citation>
    <scope>NUCLEOTIDE SEQUENCE [LARGE SCALE GENOMIC DNA]</scope>
    <source>
        <strain evidence="1">CG10_big_fil_rev_8_21_14_0_10_36_16</strain>
    </source>
</reference>